<gene>
    <name evidence="2" type="primary">6050570</name>
    <name evidence="1" type="ORF">CpipJ_CPIJ016872</name>
</gene>
<dbReference type="EnsemblMetazoa" id="CPIJ016872-RA">
    <property type="protein sequence ID" value="CPIJ016872-PA"/>
    <property type="gene ID" value="CPIJ016872"/>
</dbReference>
<dbReference type="KEGG" id="cqu:CpipJ_CPIJ016872"/>
<dbReference type="HOGENOM" id="CLU_2199519_0_0_1"/>
<dbReference type="Proteomes" id="UP000002320">
    <property type="component" value="Unassembled WGS sequence"/>
</dbReference>
<dbReference type="AlphaFoldDB" id="B0XBY1"/>
<dbReference type="VEuPathDB" id="VectorBase:CPIJ016872"/>
<reference evidence="2" key="2">
    <citation type="submission" date="2021-02" db="UniProtKB">
        <authorList>
            <consortium name="EnsemblMetazoa"/>
        </authorList>
    </citation>
    <scope>IDENTIFICATION</scope>
    <source>
        <strain evidence="2">JHB</strain>
    </source>
</reference>
<evidence type="ECO:0000313" key="2">
    <source>
        <dbReference type="EnsemblMetazoa" id="CPIJ016872-PA"/>
    </source>
</evidence>
<evidence type="ECO:0000313" key="1">
    <source>
        <dbReference type="EMBL" id="EDS44510.1"/>
    </source>
</evidence>
<organism>
    <name type="scientific">Culex quinquefasciatus</name>
    <name type="common">Southern house mosquito</name>
    <name type="synonym">Culex pungens</name>
    <dbReference type="NCBI Taxonomy" id="7176"/>
    <lineage>
        <taxon>Eukaryota</taxon>
        <taxon>Metazoa</taxon>
        <taxon>Ecdysozoa</taxon>
        <taxon>Arthropoda</taxon>
        <taxon>Hexapoda</taxon>
        <taxon>Insecta</taxon>
        <taxon>Pterygota</taxon>
        <taxon>Neoptera</taxon>
        <taxon>Endopterygota</taxon>
        <taxon>Diptera</taxon>
        <taxon>Nematocera</taxon>
        <taxon>Culicoidea</taxon>
        <taxon>Culicidae</taxon>
        <taxon>Culicinae</taxon>
        <taxon>Culicini</taxon>
        <taxon>Culex</taxon>
        <taxon>Culex</taxon>
    </lineage>
</organism>
<reference evidence="1" key="1">
    <citation type="submission" date="2007-03" db="EMBL/GenBank/DDBJ databases">
        <title>Annotation of Culex pipiens quinquefasciatus.</title>
        <authorList>
            <consortium name="The Broad Institute Genome Sequencing Platform"/>
            <person name="Atkinson P.W."/>
            <person name="Hemingway J."/>
            <person name="Christensen B.M."/>
            <person name="Higgs S."/>
            <person name="Kodira C."/>
            <person name="Hannick L."/>
            <person name="Megy K."/>
            <person name="O'Leary S."/>
            <person name="Pearson M."/>
            <person name="Haas B.J."/>
            <person name="Mauceli E."/>
            <person name="Wortman J.R."/>
            <person name="Lee N.H."/>
            <person name="Guigo R."/>
            <person name="Stanke M."/>
            <person name="Alvarado L."/>
            <person name="Amedeo P."/>
            <person name="Antoine C.H."/>
            <person name="Arensburger P."/>
            <person name="Bidwell S.L."/>
            <person name="Crawford M."/>
            <person name="Camaro F."/>
            <person name="Devon K."/>
            <person name="Engels R."/>
            <person name="Hammond M."/>
            <person name="Howarth C."/>
            <person name="Koehrsen M."/>
            <person name="Lawson D."/>
            <person name="Montgomery P."/>
            <person name="Nene V."/>
            <person name="Nusbaum C."/>
            <person name="Puiu D."/>
            <person name="Romero-Severson J."/>
            <person name="Severson D.W."/>
            <person name="Shumway M."/>
            <person name="Sisk P."/>
            <person name="Stolte C."/>
            <person name="Zeng Q."/>
            <person name="Eisenstadt E."/>
            <person name="Fraser-Liggett C."/>
            <person name="Strausberg R."/>
            <person name="Galagan J."/>
            <person name="Birren B."/>
            <person name="Collins F.H."/>
        </authorList>
    </citation>
    <scope>NUCLEOTIDE SEQUENCE [LARGE SCALE GENOMIC DNA]</scope>
    <source>
        <strain evidence="1">JHB</strain>
    </source>
</reference>
<sequence>MEPAITSFMDVVEASKGHDGTTQCAEDILKTNFPDNVLPADARTKSSTSAFWPILVKIHEMDEIAHLSPTHDDGTAFNSGLEFLDFRVCATENMVHFTTQTSFGEVQL</sequence>
<accession>B0XBY1</accession>
<keyword evidence="3" id="KW-1185">Reference proteome</keyword>
<evidence type="ECO:0000313" key="3">
    <source>
        <dbReference type="Proteomes" id="UP000002320"/>
    </source>
</evidence>
<protein>
    <submittedName>
        <fullName evidence="1 2">Uncharacterized protein</fullName>
    </submittedName>
</protein>
<name>B0XBY1_CULQU</name>
<dbReference type="InParanoid" id="B0XBY1"/>
<proteinExistence type="predicted"/>
<dbReference type="EMBL" id="DS232659">
    <property type="protein sequence ID" value="EDS44510.1"/>
    <property type="molecule type" value="Genomic_DNA"/>
</dbReference>